<comment type="caution">
    <text evidence="3">The sequence shown here is derived from an EMBL/GenBank/DDBJ whole genome shotgun (WGS) entry which is preliminary data.</text>
</comment>
<gene>
    <name evidence="3" type="ORF">C9J12_25705</name>
</gene>
<evidence type="ECO:0000256" key="2">
    <source>
        <dbReference type="SAM" id="SignalP"/>
    </source>
</evidence>
<proteinExistence type="predicted"/>
<dbReference type="Proteomes" id="UP000240987">
    <property type="component" value="Unassembled WGS sequence"/>
</dbReference>
<reference evidence="3 4" key="1">
    <citation type="submission" date="2018-01" db="EMBL/GenBank/DDBJ databases">
        <title>Whole genome sequencing of Histamine producing bacteria.</title>
        <authorList>
            <person name="Butler K."/>
        </authorList>
    </citation>
    <scope>NUCLEOTIDE SEQUENCE [LARGE SCALE GENOMIC DNA]</scope>
    <source>
        <strain evidence="3 4">JCM 12947</strain>
    </source>
</reference>
<evidence type="ECO:0008006" key="5">
    <source>
        <dbReference type="Google" id="ProtNLM"/>
    </source>
</evidence>
<evidence type="ECO:0000313" key="3">
    <source>
        <dbReference type="EMBL" id="PSU44796.1"/>
    </source>
</evidence>
<feature type="signal peptide" evidence="2">
    <location>
        <begin position="1"/>
        <end position="23"/>
    </location>
</feature>
<organism evidence="3 4">
    <name type="scientific">Photobacterium frigidiphilum</name>
    <dbReference type="NCBI Taxonomy" id="264736"/>
    <lineage>
        <taxon>Bacteria</taxon>
        <taxon>Pseudomonadati</taxon>
        <taxon>Pseudomonadota</taxon>
        <taxon>Gammaproteobacteria</taxon>
        <taxon>Vibrionales</taxon>
        <taxon>Vibrionaceae</taxon>
        <taxon>Photobacterium</taxon>
    </lineage>
</organism>
<dbReference type="EMBL" id="PYMJ01000042">
    <property type="protein sequence ID" value="PSU44796.1"/>
    <property type="molecule type" value="Genomic_DNA"/>
</dbReference>
<keyword evidence="2" id="KW-0732">Signal</keyword>
<dbReference type="RefSeq" id="WP_107245359.1">
    <property type="nucleotide sequence ID" value="NZ_PYMJ01000042.1"/>
</dbReference>
<protein>
    <recommendedName>
        <fullName evidence="5">Type II and III secretion system protein</fullName>
    </recommendedName>
</protein>
<dbReference type="AlphaFoldDB" id="A0A2T3J7Q3"/>
<name>A0A2T3J7Q3_9GAMM</name>
<keyword evidence="4" id="KW-1185">Reference proteome</keyword>
<feature type="chain" id="PRO_5015610598" description="Type II and III secretion system protein" evidence="2">
    <location>
        <begin position="24"/>
        <end position="486"/>
    </location>
</feature>
<accession>A0A2T3J7Q3</accession>
<dbReference type="PROSITE" id="PS51257">
    <property type="entry name" value="PROKAR_LIPOPROTEIN"/>
    <property type="match status" value="1"/>
</dbReference>
<dbReference type="OrthoDB" id="5857380at2"/>
<evidence type="ECO:0000313" key="4">
    <source>
        <dbReference type="Proteomes" id="UP000240987"/>
    </source>
</evidence>
<feature type="region of interest" description="Disordered" evidence="1">
    <location>
        <begin position="156"/>
        <end position="181"/>
    </location>
</feature>
<sequence>MKNLYTLALVAIALSGCVSQSYLDTTEKNTAIHQQITQATAAPLNHKVTHITAPPISIVPLDTQPTIPWLQTPTSIGVDNEPLSNVVSRIMADTTVNIAFDGDVDPNKRVTLVFKGSRGGALDALAQQIDYGIKTTLDKLEVKAFESDTFAITLPPGNYTGQLGSQGTQAETSGEEGGTPRIEGQYLNVTYDNVDVFNDVGDGIEAILGKEGQDKELIGRVQVLPSLSIVNVRTSPSRMKQVRRFVASYQKELAKQTVLDIQILEFSSNLGEERSIDWNIIKDVGQGSLQFFVPGTTTVSQGAGYGLAFQGTGKWDGTTAFIRALRKQGSVAEETPITGMFLNNQPGTINQITTTPLLDVKTTANDNVITSDLKRTSVSTGVDIMVTPNVQDDFVWLRISGRLSKISDDRTEEHNDNTVRMLTTQGSNINFLNKLRYGQTYVIASVKQKRTLAEKTQNFWMDWLGGQGTSHTTVETLVLLTPRRSE</sequence>
<evidence type="ECO:0000256" key="1">
    <source>
        <dbReference type="SAM" id="MobiDB-lite"/>
    </source>
</evidence>
<feature type="compositionally biased region" description="Polar residues" evidence="1">
    <location>
        <begin position="159"/>
        <end position="172"/>
    </location>
</feature>